<evidence type="ECO:0000313" key="2">
    <source>
        <dbReference type="EMBL" id="KAF9598075.1"/>
    </source>
</evidence>
<dbReference type="EMBL" id="JADFTS010000007">
    <property type="protein sequence ID" value="KAF9598075.1"/>
    <property type="molecule type" value="Genomic_DNA"/>
</dbReference>
<dbReference type="GO" id="GO:0016281">
    <property type="term" value="C:eukaryotic translation initiation factor 4F complex"/>
    <property type="evidence" value="ECO:0007669"/>
    <property type="project" value="TreeGrafter"/>
</dbReference>
<dbReference type="PANTHER" id="PTHR23253:SF53">
    <property type="entry name" value="EUKARYOTIC TRANSLATION INITIATION FACTOR ISOFORM 4G-1"/>
    <property type="match status" value="1"/>
</dbReference>
<dbReference type="SUPFAM" id="SSF48371">
    <property type="entry name" value="ARM repeat"/>
    <property type="match status" value="1"/>
</dbReference>
<dbReference type="InterPro" id="IPR006966">
    <property type="entry name" value="Peroxin-3"/>
</dbReference>
<dbReference type="InterPro" id="IPR003890">
    <property type="entry name" value="MIF4G-like_typ-3"/>
</dbReference>
<dbReference type="GO" id="GO:0003729">
    <property type="term" value="F:mRNA binding"/>
    <property type="evidence" value="ECO:0007669"/>
    <property type="project" value="TreeGrafter"/>
</dbReference>
<keyword evidence="3" id="KW-1185">Reference proteome</keyword>
<organism evidence="2 3">
    <name type="scientific">Coptis chinensis</name>
    <dbReference type="NCBI Taxonomy" id="261450"/>
    <lineage>
        <taxon>Eukaryota</taxon>
        <taxon>Viridiplantae</taxon>
        <taxon>Streptophyta</taxon>
        <taxon>Embryophyta</taxon>
        <taxon>Tracheophyta</taxon>
        <taxon>Spermatophyta</taxon>
        <taxon>Magnoliopsida</taxon>
        <taxon>Ranunculales</taxon>
        <taxon>Ranunculaceae</taxon>
        <taxon>Coptidoideae</taxon>
        <taxon>Coptis</taxon>
    </lineage>
</organism>
<dbReference type="PANTHER" id="PTHR23253">
    <property type="entry name" value="EUKARYOTIC TRANSLATION INITIATION FACTOR 4 GAMMA"/>
    <property type="match status" value="1"/>
</dbReference>
<dbReference type="GO" id="GO:0003743">
    <property type="term" value="F:translation initiation factor activity"/>
    <property type="evidence" value="ECO:0007669"/>
    <property type="project" value="TreeGrafter"/>
</dbReference>
<name>A0A835LKC7_9MAGN</name>
<sequence>MMKRNKTAEAKKKYATLRDMAGLQAHFESIQRIVDLTTLPYAMYYLWNRVSDELDHSQLTDRLKLEKDTLTSLEKIEIWENLKILNFTRLQSVIMGNDGTHLIHRVQVNILGRHLYIDLTRGMGASYLSELLGQDPKICWMREMLRLCQFLNTIGKQLDESPKSRRVNDAYFNRMKDLTTHPQLAQRLKFMVRDVLNLGFPNRPGAGGIMPGMPRARKMPRMPGIDNNDNWEVQRSRSMPRGDLSAMQSVVRVQAPFTNKPTTVNSKLLTQGCGGVIIGRTSLLLQGSGAGSPGSPSNIATTIDHVAYSPPTKPVTSVAPLLPAEKRPAPVAKINPDELRKKTVSLLKKYFGIRILYEALQCVEELKARTECYGIPLGCCKIKAF</sequence>
<dbReference type="InterPro" id="IPR016024">
    <property type="entry name" value="ARM-type_fold"/>
</dbReference>
<dbReference type="OrthoDB" id="1101827at2759"/>
<comment type="caution">
    <text evidence="2">The sequence shown here is derived from an EMBL/GenBank/DDBJ whole genome shotgun (WGS) entry which is preliminary data.</text>
</comment>
<dbReference type="Gene3D" id="1.25.40.180">
    <property type="match status" value="1"/>
</dbReference>
<dbReference type="AlphaFoldDB" id="A0A835LKC7"/>
<evidence type="ECO:0000259" key="1">
    <source>
        <dbReference type="Pfam" id="PF02854"/>
    </source>
</evidence>
<dbReference type="Pfam" id="PF04882">
    <property type="entry name" value="Peroxin-3"/>
    <property type="match status" value="1"/>
</dbReference>
<dbReference type="GO" id="GO:0007031">
    <property type="term" value="P:peroxisome organization"/>
    <property type="evidence" value="ECO:0007669"/>
    <property type="project" value="InterPro"/>
</dbReference>
<accession>A0A835LKC7</accession>
<dbReference type="Proteomes" id="UP000631114">
    <property type="component" value="Unassembled WGS sequence"/>
</dbReference>
<proteinExistence type="predicted"/>
<dbReference type="GO" id="GO:0005778">
    <property type="term" value="C:peroxisomal membrane"/>
    <property type="evidence" value="ECO:0007669"/>
    <property type="project" value="InterPro"/>
</dbReference>
<gene>
    <name evidence="2" type="ORF">IFM89_024109</name>
</gene>
<protein>
    <recommendedName>
        <fullName evidence="1">MIF4G domain-containing protein</fullName>
    </recommendedName>
</protein>
<evidence type="ECO:0000313" key="3">
    <source>
        <dbReference type="Proteomes" id="UP000631114"/>
    </source>
</evidence>
<reference evidence="2 3" key="1">
    <citation type="submission" date="2020-10" db="EMBL/GenBank/DDBJ databases">
        <title>The Coptis chinensis genome and diversification of protoberbering-type alkaloids.</title>
        <authorList>
            <person name="Wang B."/>
            <person name="Shu S."/>
            <person name="Song C."/>
            <person name="Liu Y."/>
        </authorList>
    </citation>
    <scope>NUCLEOTIDE SEQUENCE [LARGE SCALE GENOMIC DNA]</scope>
    <source>
        <strain evidence="2">HL-2020</strain>
        <tissue evidence="2">Leaf</tissue>
    </source>
</reference>
<dbReference type="Pfam" id="PF02854">
    <property type="entry name" value="MIF4G"/>
    <property type="match status" value="1"/>
</dbReference>
<feature type="domain" description="MIF4G" evidence="1">
    <location>
        <begin position="147"/>
        <end position="198"/>
    </location>
</feature>